<evidence type="ECO:0000313" key="2">
    <source>
        <dbReference type="Proteomes" id="UP000094336"/>
    </source>
</evidence>
<keyword evidence="2" id="KW-1185">Reference proteome</keyword>
<accession>A0A1E3QQC2</accession>
<dbReference type="OrthoDB" id="2563506at2759"/>
<sequence length="135" mass="15218">MSAFNDYCLVCENLLSTPSAYCSDSCKELDQINQYSHHSMVHESPLLAAAVPSTSGSSVYNSYSLHSPLLVLSSTPRHSYEMEDDLNNDHFDLNSTDYKMNYYFNPTTTQSASNNSNILSASMNYRKWLNTSARF</sequence>
<protein>
    <submittedName>
        <fullName evidence="1">Uncharacterized protein</fullName>
    </submittedName>
</protein>
<dbReference type="Proteomes" id="UP000094336">
    <property type="component" value="Unassembled WGS sequence"/>
</dbReference>
<dbReference type="EMBL" id="KV454433">
    <property type="protein sequence ID" value="ODQ79157.1"/>
    <property type="molecule type" value="Genomic_DNA"/>
</dbReference>
<gene>
    <name evidence="1" type="ORF">BABINDRAFT_162212</name>
</gene>
<dbReference type="Pfam" id="PF12855">
    <property type="entry name" value="Ecl1"/>
    <property type="match status" value="1"/>
</dbReference>
<proteinExistence type="predicted"/>
<reference evidence="2" key="1">
    <citation type="submission" date="2016-05" db="EMBL/GenBank/DDBJ databases">
        <title>Comparative genomics of biotechnologically important yeasts.</title>
        <authorList>
            <consortium name="DOE Joint Genome Institute"/>
            <person name="Riley R."/>
            <person name="Haridas S."/>
            <person name="Wolfe K.H."/>
            <person name="Lopes M.R."/>
            <person name="Hittinger C.T."/>
            <person name="Goker M."/>
            <person name="Salamov A."/>
            <person name="Wisecaver J."/>
            <person name="Long T.M."/>
            <person name="Aerts A.L."/>
            <person name="Barry K."/>
            <person name="Choi C."/>
            <person name="Clum A."/>
            <person name="Coughlan A.Y."/>
            <person name="Deshpande S."/>
            <person name="Douglass A.P."/>
            <person name="Hanson S.J."/>
            <person name="Klenk H.-P."/>
            <person name="Labutti K."/>
            <person name="Lapidus A."/>
            <person name="Lindquist E."/>
            <person name="Lipzen A."/>
            <person name="Meier-Kolthoff J.P."/>
            <person name="Ohm R.A."/>
            <person name="Otillar R.P."/>
            <person name="Pangilinan J."/>
            <person name="Peng Y."/>
            <person name="Rokas A."/>
            <person name="Rosa C.A."/>
            <person name="Scheuner C."/>
            <person name="Sibirny A.A."/>
            <person name="Slot J.C."/>
            <person name="Stielow J.B."/>
            <person name="Sun H."/>
            <person name="Kurtzman C.P."/>
            <person name="Blackwell M."/>
            <person name="Grigoriev I.V."/>
            <person name="Jeffries T.W."/>
        </authorList>
    </citation>
    <scope>NUCLEOTIDE SEQUENCE [LARGE SCALE GENOMIC DNA]</scope>
    <source>
        <strain evidence="2">NRRL Y-12698</strain>
    </source>
</reference>
<dbReference type="GeneID" id="30147080"/>
<dbReference type="AlphaFoldDB" id="A0A1E3QQC2"/>
<organism evidence="1 2">
    <name type="scientific">Babjeviella inositovora NRRL Y-12698</name>
    <dbReference type="NCBI Taxonomy" id="984486"/>
    <lineage>
        <taxon>Eukaryota</taxon>
        <taxon>Fungi</taxon>
        <taxon>Dikarya</taxon>
        <taxon>Ascomycota</taxon>
        <taxon>Saccharomycotina</taxon>
        <taxon>Pichiomycetes</taxon>
        <taxon>Serinales incertae sedis</taxon>
        <taxon>Babjeviella</taxon>
    </lineage>
</organism>
<evidence type="ECO:0000313" key="1">
    <source>
        <dbReference type="EMBL" id="ODQ79157.1"/>
    </source>
</evidence>
<dbReference type="RefSeq" id="XP_018984485.1">
    <property type="nucleotide sequence ID" value="XM_019129227.1"/>
</dbReference>
<name>A0A1E3QQC2_9ASCO</name>
<dbReference type="InterPro" id="IPR024368">
    <property type="entry name" value="Ecl1/2/3"/>
</dbReference>